<keyword evidence="2" id="KW-0808">Transferase</keyword>
<keyword evidence="3" id="KW-0949">S-adenosyl-L-methionine</keyword>
<dbReference type="CDD" id="cd02440">
    <property type="entry name" value="AdoMet_MTases"/>
    <property type="match status" value="1"/>
</dbReference>
<keyword evidence="1" id="KW-0489">Methyltransferase</keyword>
<name>A0A381QXD9_9ZZZZ</name>
<dbReference type="InterPro" id="IPR014816">
    <property type="entry name" value="tRNA_MeTrfase_Gcd14"/>
</dbReference>
<dbReference type="GO" id="GO:0160107">
    <property type="term" value="F:tRNA (adenine(58)-N1)-methyltransferase activity"/>
    <property type="evidence" value="ECO:0007669"/>
    <property type="project" value="InterPro"/>
</dbReference>
<sequence length="251" mass="27437">VGDQVLLVDRKQRRYLIALVDGGEFHSHTGVVAHDGILGAFEGVSLRSSRGGAFTAFRPTLADFVIKMPRGAQVIYPKDLGPLLMLVDLFPGARVLESGVGSGALSMTMLRAGAEVTGYELREDFASRARANVTTMLGEEALEHYDVQIRDAYDGIDGTDFDRVVLDLPEPWRVVPHAAGSLHAGGIIVAYTPSITQVIRFRESLDAHGFRFAETVEVLNRTWHVEGQAVRPDHRMVAHTAFLTHARLLGP</sequence>
<dbReference type="AlphaFoldDB" id="A0A381QXD9"/>
<dbReference type="InterPro" id="IPR049470">
    <property type="entry name" value="TRM61_C"/>
</dbReference>
<dbReference type="GO" id="GO:0031515">
    <property type="term" value="C:tRNA (m1A) methyltransferase complex"/>
    <property type="evidence" value="ECO:0007669"/>
    <property type="project" value="InterPro"/>
</dbReference>
<organism evidence="6">
    <name type="scientific">marine metagenome</name>
    <dbReference type="NCBI Taxonomy" id="408172"/>
    <lineage>
        <taxon>unclassified sequences</taxon>
        <taxon>metagenomes</taxon>
        <taxon>ecological metagenomes</taxon>
    </lineage>
</organism>
<evidence type="ECO:0000256" key="3">
    <source>
        <dbReference type="ARBA" id="ARBA00022691"/>
    </source>
</evidence>
<reference evidence="6" key="1">
    <citation type="submission" date="2018-05" db="EMBL/GenBank/DDBJ databases">
        <authorList>
            <person name="Lanie J.A."/>
            <person name="Ng W.-L."/>
            <person name="Kazmierczak K.M."/>
            <person name="Andrzejewski T.M."/>
            <person name="Davidsen T.M."/>
            <person name="Wayne K.J."/>
            <person name="Tettelin H."/>
            <person name="Glass J.I."/>
            <person name="Rusch D."/>
            <person name="Podicherti R."/>
            <person name="Tsui H.-C.T."/>
            <person name="Winkler M.E."/>
        </authorList>
    </citation>
    <scope>NUCLEOTIDE SEQUENCE</scope>
</reference>
<gene>
    <name evidence="6" type="ORF">METZ01_LOCUS36123</name>
</gene>
<dbReference type="PIRSF" id="PIRSF017269">
    <property type="entry name" value="GCD14"/>
    <property type="match status" value="1"/>
</dbReference>
<evidence type="ECO:0000256" key="1">
    <source>
        <dbReference type="ARBA" id="ARBA00022603"/>
    </source>
</evidence>
<protein>
    <recommendedName>
        <fullName evidence="5">tRNA (adenine(58)-N(1))-methyltransferase catalytic subunit TRM61 C-terminal domain-containing protein</fullName>
    </recommendedName>
</protein>
<keyword evidence="4" id="KW-0819">tRNA processing</keyword>
<proteinExistence type="predicted"/>
<evidence type="ECO:0000256" key="2">
    <source>
        <dbReference type="ARBA" id="ARBA00022679"/>
    </source>
</evidence>
<dbReference type="Pfam" id="PF08704">
    <property type="entry name" value="GCD14"/>
    <property type="match status" value="1"/>
</dbReference>
<dbReference type="SUPFAM" id="SSF53335">
    <property type="entry name" value="S-adenosyl-L-methionine-dependent methyltransferases"/>
    <property type="match status" value="1"/>
</dbReference>
<dbReference type="PANTHER" id="PTHR12133:SF1">
    <property type="entry name" value="TRNA (ADENINE(58)-N(1))-METHYLTRANSFERASE, MITOCHONDRIAL"/>
    <property type="match status" value="1"/>
</dbReference>
<dbReference type="GO" id="GO:0030488">
    <property type="term" value="P:tRNA methylation"/>
    <property type="evidence" value="ECO:0007669"/>
    <property type="project" value="InterPro"/>
</dbReference>
<dbReference type="Gene3D" id="3.40.50.150">
    <property type="entry name" value="Vaccinia Virus protein VP39"/>
    <property type="match status" value="1"/>
</dbReference>
<evidence type="ECO:0000256" key="4">
    <source>
        <dbReference type="ARBA" id="ARBA00022694"/>
    </source>
</evidence>
<dbReference type="FunFam" id="3.10.330.20:FF:000003">
    <property type="entry name" value="tRNA (Adenine(58)-N(1))-methyltransferase, mitochondrial isoform X1"/>
    <property type="match status" value="1"/>
</dbReference>
<dbReference type="Gene3D" id="3.10.330.20">
    <property type="match status" value="1"/>
</dbReference>
<dbReference type="EMBL" id="UINC01001543">
    <property type="protein sequence ID" value="SUZ83269.1"/>
    <property type="molecule type" value="Genomic_DNA"/>
</dbReference>
<dbReference type="PROSITE" id="PS51620">
    <property type="entry name" value="SAM_TRM61"/>
    <property type="match status" value="1"/>
</dbReference>
<feature type="domain" description="tRNA (adenine(58)-N(1))-methyltransferase catalytic subunit TRM61 C-terminal" evidence="5">
    <location>
        <begin position="64"/>
        <end position="228"/>
    </location>
</feature>
<dbReference type="Pfam" id="PF14801">
    <property type="entry name" value="TrmI-like_N"/>
    <property type="match status" value="1"/>
</dbReference>
<dbReference type="PANTHER" id="PTHR12133">
    <property type="entry name" value="TRNA (ADENINE(58)-N(1))-METHYLTRANSFERASE"/>
    <property type="match status" value="1"/>
</dbReference>
<evidence type="ECO:0000259" key="5">
    <source>
        <dbReference type="Pfam" id="PF08704"/>
    </source>
</evidence>
<accession>A0A381QXD9</accession>
<feature type="non-terminal residue" evidence="6">
    <location>
        <position position="1"/>
    </location>
</feature>
<evidence type="ECO:0000313" key="6">
    <source>
        <dbReference type="EMBL" id="SUZ83269.1"/>
    </source>
</evidence>
<dbReference type="InterPro" id="IPR029063">
    <property type="entry name" value="SAM-dependent_MTases_sf"/>
</dbReference>